<keyword evidence="3" id="KW-1185">Reference proteome</keyword>
<reference evidence="3" key="1">
    <citation type="submission" date="2019-01" db="EMBL/GenBank/DDBJ databases">
        <title>Draft genomes of a novel of Sporanaerobacter strains.</title>
        <authorList>
            <person name="Ma S."/>
        </authorList>
    </citation>
    <scope>NUCLEOTIDE SEQUENCE [LARGE SCALE GENOMIC DNA]</scope>
    <source>
        <strain evidence="3">NJN-17</strain>
    </source>
</reference>
<dbReference type="CDD" id="cd07344">
    <property type="entry name" value="M48_yhfN_like"/>
    <property type="match status" value="1"/>
</dbReference>
<dbReference type="Gene3D" id="3.30.2010.10">
    <property type="entry name" value="Metalloproteases ('zincins'), catalytic domain"/>
    <property type="match status" value="1"/>
</dbReference>
<evidence type="ECO:0000259" key="1">
    <source>
        <dbReference type="Pfam" id="PF01863"/>
    </source>
</evidence>
<dbReference type="KEGG" id="spoa:EQM13_01875"/>
<dbReference type="EMBL" id="CP035282">
    <property type="protein sequence ID" value="QAT60407.1"/>
    <property type="molecule type" value="Genomic_DNA"/>
</dbReference>
<feature type="domain" description="YgjP-like metallopeptidase" evidence="1">
    <location>
        <begin position="25"/>
        <end position="236"/>
    </location>
</feature>
<dbReference type="Pfam" id="PF01863">
    <property type="entry name" value="YgjP-like"/>
    <property type="match status" value="1"/>
</dbReference>
<dbReference type="PANTHER" id="PTHR30399">
    <property type="entry name" value="UNCHARACTERIZED PROTEIN YGJP"/>
    <property type="match status" value="1"/>
</dbReference>
<evidence type="ECO:0000313" key="2">
    <source>
        <dbReference type="EMBL" id="QAT60407.1"/>
    </source>
</evidence>
<accession>A0A410Q8V0</accession>
<proteinExistence type="predicted"/>
<dbReference type="InterPro" id="IPR053136">
    <property type="entry name" value="UTP_pyrophosphatase-like"/>
</dbReference>
<sequence>MKDNKYFLGIKGNKIFYRLIKTKRKTVGITIDEKGEVKVSVPLYIDEEKIREIVQQKAPWIEKKINEIRSMNLNTVHREFTDGESLFYLGKEYVFKIIKEDLNVPKVIINGNIIEMYISENLLKENSKQVIKEILIKWYRQNFAEIVKDRIEKYSLLLKVKYKKIKIKDQKTLWGSCSTKENINLNWRLIMAPFPIIDYVVVHELCHLRFMNHSKDFWALVESVMPDYPERREWLKVNGYKLTL</sequence>
<gene>
    <name evidence="2" type="ORF">EQM13_01875</name>
</gene>
<dbReference type="InterPro" id="IPR002725">
    <property type="entry name" value="YgjP-like_metallopeptidase"/>
</dbReference>
<dbReference type="AlphaFoldDB" id="A0A410Q8V0"/>
<dbReference type="Proteomes" id="UP000287969">
    <property type="component" value="Chromosome"/>
</dbReference>
<evidence type="ECO:0000313" key="3">
    <source>
        <dbReference type="Proteomes" id="UP000287969"/>
    </source>
</evidence>
<dbReference type="RefSeq" id="WP_114218957.1">
    <property type="nucleotide sequence ID" value="NZ_CP035282.1"/>
</dbReference>
<dbReference type="OrthoDB" id="9811177at2"/>
<name>A0A410Q8V0_9FIRM</name>
<protein>
    <submittedName>
        <fullName evidence="2">M48 family peptidase</fullName>
    </submittedName>
</protein>
<organism evidence="2 3">
    <name type="scientific">Acidilutibacter cellobiosedens</name>
    <dbReference type="NCBI Taxonomy" id="2507161"/>
    <lineage>
        <taxon>Bacteria</taxon>
        <taxon>Bacillati</taxon>
        <taxon>Bacillota</taxon>
        <taxon>Tissierellia</taxon>
        <taxon>Tissierellales</taxon>
        <taxon>Acidilutibacteraceae</taxon>
        <taxon>Acidilutibacter</taxon>
    </lineage>
</organism>
<dbReference type="PANTHER" id="PTHR30399:SF1">
    <property type="entry name" value="UTP PYROPHOSPHATASE"/>
    <property type="match status" value="1"/>
</dbReference>